<name>A0A5C3QUH0_9AGAR</name>
<evidence type="ECO:0000256" key="4">
    <source>
        <dbReference type="PROSITE-ProRule" id="PRU00322"/>
    </source>
</evidence>
<evidence type="ECO:0000259" key="6">
    <source>
        <dbReference type="PROSITE" id="PS50199"/>
    </source>
</evidence>
<evidence type="ECO:0000256" key="5">
    <source>
        <dbReference type="SAM" id="MobiDB-lite"/>
    </source>
</evidence>
<dbReference type="PANTHER" id="PTHR46622:SF1">
    <property type="entry name" value="DNA-DEPENDENT METALLOPROTEASE WSS1"/>
    <property type="match status" value="1"/>
</dbReference>
<feature type="domain" description="WLM" evidence="7">
    <location>
        <begin position="8"/>
        <end position="263"/>
    </location>
</feature>
<keyword evidence="1" id="KW-0479">Metal-binding</keyword>
<accession>A0A5C3QUH0</accession>
<dbReference type="Pfam" id="PF08325">
    <property type="entry name" value="WLM"/>
    <property type="match status" value="1"/>
</dbReference>
<feature type="domain" description="RanBP2-type" evidence="6">
    <location>
        <begin position="459"/>
        <end position="487"/>
    </location>
</feature>
<dbReference type="PANTHER" id="PTHR46622">
    <property type="entry name" value="DNA-DEPENDENT METALLOPROTEASE WSS1"/>
    <property type="match status" value="1"/>
</dbReference>
<dbReference type="EMBL" id="ML178819">
    <property type="protein sequence ID" value="TFL03979.1"/>
    <property type="molecule type" value="Genomic_DNA"/>
</dbReference>
<gene>
    <name evidence="8" type="ORF">BDV98DRAFT_563354</name>
</gene>
<evidence type="ECO:0000313" key="8">
    <source>
        <dbReference type="EMBL" id="TFL03979.1"/>
    </source>
</evidence>
<feature type="compositionally biased region" description="Basic and acidic residues" evidence="5">
    <location>
        <begin position="293"/>
        <end position="304"/>
    </location>
</feature>
<dbReference type="GO" id="GO:0008237">
    <property type="term" value="F:metallopeptidase activity"/>
    <property type="evidence" value="ECO:0007669"/>
    <property type="project" value="TreeGrafter"/>
</dbReference>
<dbReference type="STRING" id="1884261.A0A5C3QUH0"/>
<feature type="compositionally biased region" description="Acidic residues" evidence="5">
    <location>
        <begin position="279"/>
        <end position="292"/>
    </location>
</feature>
<dbReference type="OrthoDB" id="447842at2759"/>
<keyword evidence="3" id="KW-0862">Zinc</keyword>
<proteinExistence type="predicted"/>
<dbReference type="InterPro" id="IPR013536">
    <property type="entry name" value="WLM_dom"/>
</dbReference>
<feature type="compositionally biased region" description="Basic residues" evidence="5">
    <location>
        <begin position="178"/>
        <end position="189"/>
    </location>
</feature>
<dbReference type="GO" id="GO:0008270">
    <property type="term" value="F:zinc ion binding"/>
    <property type="evidence" value="ECO:0007669"/>
    <property type="project" value="UniProtKB-KW"/>
</dbReference>
<keyword evidence="9" id="KW-1185">Reference proteome</keyword>
<dbReference type="GO" id="GO:0006281">
    <property type="term" value="P:DNA repair"/>
    <property type="evidence" value="ECO:0007669"/>
    <property type="project" value="TreeGrafter"/>
</dbReference>
<dbReference type="AlphaFoldDB" id="A0A5C3QUH0"/>
<evidence type="ECO:0000256" key="1">
    <source>
        <dbReference type="ARBA" id="ARBA00022723"/>
    </source>
</evidence>
<keyword evidence="2 4" id="KW-0863">Zinc-finger</keyword>
<feature type="compositionally biased region" description="Acidic residues" evidence="5">
    <location>
        <begin position="350"/>
        <end position="365"/>
    </location>
</feature>
<dbReference type="GO" id="GO:0005634">
    <property type="term" value="C:nucleus"/>
    <property type="evidence" value="ECO:0007669"/>
    <property type="project" value="TreeGrafter"/>
</dbReference>
<sequence>MVHVRLNAQTSNPNPFVNFITALPTHGNPQDSQQALELLNALAAQVKPIMKSHGFTVNSLEEYEHNQVFSGRNWNNGETIELVLRRPDGSFVPTAFIMSTFCHELAHIMHMNHGPDFQALWRRLRAEVRQLQDKGYYGDGFWSSGTHLASSERVSGSGLEVADMPEFMCGGAQQKSQAPRRRRRRRRPPKTGGPSNHTGRQTEKQRKPGTRVRSAYAFTGEGTALNADDPEGQASKKGTGFGKRAQSNRAREERAAAAERRLKALATPAPSSPPPQGSDTEEEDEGELIPETDQERRDHLRDALGSDETLDAMKLEKFSWGDLQQEFKFPSADADVPKAGPSKGSKGSDDVIELDSSETESEEEFSIFGCDAPTISAPSGTGASGGSRSDTSGKGKGKRKGSDDEAPEPNKRAKNAVPTKSAKISPAPRSTGSGTKGKTAQNSGRTLGGSLADTKPKSQEQKWECRICTFVNLPLYLACGACSTPKA</sequence>
<organism evidence="8 9">
    <name type="scientific">Pterulicium gracile</name>
    <dbReference type="NCBI Taxonomy" id="1884261"/>
    <lineage>
        <taxon>Eukaryota</taxon>
        <taxon>Fungi</taxon>
        <taxon>Dikarya</taxon>
        <taxon>Basidiomycota</taxon>
        <taxon>Agaricomycotina</taxon>
        <taxon>Agaricomycetes</taxon>
        <taxon>Agaricomycetidae</taxon>
        <taxon>Agaricales</taxon>
        <taxon>Pleurotineae</taxon>
        <taxon>Pterulaceae</taxon>
        <taxon>Pterulicium</taxon>
    </lineage>
</organism>
<feature type="compositionally biased region" description="Polar residues" evidence="5">
    <location>
        <begin position="428"/>
        <end position="445"/>
    </location>
</feature>
<dbReference type="Gene3D" id="2.30.30.380">
    <property type="entry name" value="Zn-finger domain of Sec23/24"/>
    <property type="match status" value="1"/>
</dbReference>
<evidence type="ECO:0000313" key="9">
    <source>
        <dbReference type="Proteomes" id="UP000305067"/>
    </source>
</evidence>
<dbReference type="InterPro" id="IPR001876">
    <property type="entry name" value="Znf_RanBP2"/>
</dbReference>
<feature type="region of interest" description="Disordered" evidence="5">
    <location>
        <begin position="169"/>
        <end position="310"/>
    </location>
</feature>
<reference evidence="8 9" key="1">
    <citation type="journal article" date="2019" name="Nat. Ecol. Evol.">
        <title>Megaphylogeny resolves global patterns of mushroom evolution.</title>
        <authorList>
            <person name="Varga T."/>
            <person name="Krizsan K."/>
            <person name="Foldi C."/>
            <person name="Dima B."/>
            <person name="Sanchez-Garcia M."/>
            <person name="Sanchez-Ramirez S."/>
            <person name="Szollosi G.J."/>
            <person name="Szarkandi J.G."/>
            <person name="Papp V."/>
            <person name="Albert L."/>
            <person name="Andreopoulos W."/>
            <person name="Angelini C."/>
            <person name="Antonin V."/>
            <person name="Barry K.W."/>
            <person name="Bougher N.L."/>
            <person name="Buchanan P."/>
            <person name="Buyck B."/>
            <person name="Bense V."/>
            <person name="Catcheside P."/>
            <person name="Chovatia M."/>
            <person name="Cooper J."/>
            <person name="Damon W."/>
            <person name="Desjardin D."/>
            <person name="Finy P."/>
            <person name="Geml J."/>
            <person name="Haridas S."/>
            <person name="Hughes K."/>
            <person name="Justo A."/>
            <person name="Karasinski D."/>
            <person name="Kautmanova I."/>
            <person name="Kiss B."/>
            <person name="Kocsube S."/>
            <person name="Kotiranta H."/>
            <person name="LaButti K.M."/>
            <person name="Lechner B.E."/>
            <person name="Liimatainen K."/>
            <person name="Lipzen A."/>
            <person name="Lukacs Z."/>
            <person name="Mihaltcheva S."/>
            <person name="Morgado L.N."/>
            <person name="Niskanen T."/>
            <person name="Noordeloos M.E."/>
            <person name="Ohm R.A."/>
            <person name="Ortiz-Santana B."/>
            <person name="Ovrebo C."/>
            <person name="Racz N."/>
            <person name="Riley R."/>
            <person name="Savchenko A."/>
            <person name="Shiryaev A."/>
            <person name="Soop K."/>
            <person name="Spirin V."/>
            <person name="Szebenyi C."/>
            <person name="Tomsovsky M."/>
            <person name="Tulloss R.E."/>
            <person name="Uehling J."/>
            <person name="Grigoriev I.V."/>
            <person name="Vagvolgyi C."/>
            <person name="Papp T."/>
            <person name="Martin F.M."/>
            <person name="Miettinen O."/>
            <person name="Hibbett D.S."/>
            <person name="Nagy L.G."/>
        </authorList>
    </citation>
    <scope>NUCLEOTIDE SEQUENCE [LARGE SCALE GENOMIC DNA]</scope>
    <source>
        <strain evidence="8 9">CBS 309.79</strain>
    </source>
</reference>
<dbReference type="PROSITE" id="PS01358">
    <property type="entry name" value="ZF_RANBP2_1"/>
    <property type="match status" value="1"/>
</dbReference>
<feature type="compositionally biased region" description="Basic and acidic residues" evidence="5">
    <location>
        <begin position="249"/>
        <end position="262"/>
    </location>
</feature>
<dbReference type="SUPFAM" id="SSF90209">
    <property type="entry name" value="Ran binding protein zinc finger-like"/>
    <property type="match status" value="1"/>
</dbReference>
<evidence type="ECO:0000259" key="7">
    <source>
        <dbReference type="PROSITE" id="PS51397"/>
    </source>
</evidence>
<evidence type="ECO:0000256" key="3">
    <source>
        <dbReference type="ARBA" id="ARBA00022833"/>
    </source>
</evidence>
<dbReference type="Proteomes" id="UP000305067">
    <property type="component" value="Unassembled WGS sequence"/>
</dbReference>
<dbReference type="PROSITE" id="PS50199">
    <property type="entry name" value="ZF_RANBP2_2"/>
    <property type="match status" value="1"/>
</dbReference>
<dbReference type="InterPro" id="IPR053000">
    <property type="entry name" value="WSS1-like_metalloprotease"/>
</dbReference>
<evidence type="ECO:0000256" key="2">
    <source>
        <dbReference type="ARBA" id="ARBA00022771"/>
    </source>
</evidence>
<feature type="compositionally biased region" description="Basic and acidic residues" evidence="5">
    <location>
        <begin position="400"/>
        <end position="411"/>
    </location>
</feature>
<dbReference type="InterPro" id="IPR036443">
    <property type="entry name" value="Znf_RanBP2_sf"/>
</dbReference>
<protein>
    <submittedName>
        <fullName evidence="8">WLM domain-containing protein</fullName>
    </submittedName>
</protein>
<feature type="compositionally biased region" description="Low complexity" evidence="5">
    <location>
        <begin position="376"/>
        <end position="392"/>
    </location>
</feature>
<dbReference type="PROSITE" id="PS51397">
    <property type="entry name" value="WLM"/>
    <property type="match status" value="1"/>
</dbReference>
<feature type="region of interest" description="Disordered" evidence="5">
    <location>
        <begin position="330"/>
        <end position="460"/>
    </location>
</feature>